<keyword evidence="3 7" id="KW-0238">DNA-binding</keyword>
<protein>
    <submittedName>
        <fullName evidence="7">DNA-binding transcriptional regulator, LysR family</fullName>
    </submittedName>
    <submittedName>
        <fullName evidence="6">LysR family transcriptional regulator</fullName>
    </submittedName>
</protein>
<evidence type="ECO:0000313" key="9">
    <source>
        <dbReference type="Proteomes" id="UP000634647"/>
    </source>
</evidence>
<feature type="domain" description="HTH lysR-type" evidence="5">
    <location>
        <begin position="9"/>
        <end position="67"/>
    </location>
</feature>
<dbReference type="AlphaFoldDB" id="A0AAN4UPR9"/>
<keyword evidence="2" id="KW-0805">Transcription regulation</keyword>
<dbReference type="SUPFAM" id="SSF53850">
    <property type="entry name" value="Periplasmic binding protein-like II"/>
    <property type="match status" value="1"/>
</dbReference>
<dbReference type="PANTHER" id="PTHR30537">
    <property type="entry name" value="HTH-TYPE TRANSCRIPTIONAL REGULATOR"/>
    <property type="match status" value="1"/>
</dbReference>
<reference evidence="6" key="3">
    <citation type="submission" date="2023-06" db="EMBL/GenBank/DDBJ databases">
        <authorList>
            <person name="Sun Q."/>
            <person name="Zhou Y."/>
        </authorList>
    </citation>
    <scope>NUCLEOTIDE SEQUENCE</scope>
    <source>
        <strain evidence="6">CGMCC 1.10859</strain>
    </source>
</reference>
<evidence type="ECO:0000313" key="8">
    <source>
        <dbReference type="Proteomes" id="UP000199541"/>
    </source>
</evidence>
<evidence type="ECO:0000256" key="2">
    <source>
        <dbReference type="ARBA" id="ARBA00023015"/>
    </source>
</evidence>
<accession>A0AAN4UPR9</accession>
<sequence>MQLQTALMQDWDDLRLIMVVGRRGGLAPAGRDLGLHPTTVARRLNALEARLGAALTIRAHDGHIALTDAGRSLAEHAAVMETEARKAHEALGRSVARIEAVVRLTAVPVLTDRFLAPRIGTLLAAHPGLRVELVADARDLNLTLREADLAIRLARPTAGGAQVTARRIGDLTYGVFGTPDAPARWISYDPSLAHLPPAGFIAAQGGTSAAVAVTDANTAQEAAAAGLGWAVLPVIVGAADPRLVRIAAARPPAREVWLLSHVSQKGLAGVAAVADWLAGLDWSARQMTSGA</sequence>
<dbReference type="PROSITE" id="PS50931">
    <property type="entry name" value="HTH_LYSR"/>
    <property type="match status" value="1"/>
</dbReference>
<keyword evidence="4" id="KW-0804">Transcription</keyword>
<dbReference type="InterPro" id="IPR058163">
    <property type="entry name" value="LysR-type_TF_proteobact-type"/>
</dbReference>
<dbReference type="PANTHER" id="PTHR30537:SF3">
    <property type="entry name" value="TRANSCRIPTIONAL REGULATORY PROTEIN"/>
    <property type="match status" value="1"/>
</dbReference>
<dbReference type="EMBL" id="FNOB01000005">
    <property type="protein sequence ID" value="SDW62174.1"/>
    <property type="molecule type" value="Genomic_DNA"/>
</dbReference>
<comment type="caution">
    <text evidence="6">The sequence shown here is derived from an EMBL/GenBank/DDBJ whole genome shotgun (WGS) entry which is preliminary data.</text>
</comment>
<evidence type="ECO:0000256" key="1">
    <source>
        <dbReference type="ARBA" id="ARBA00009437"/>
    </source>
</evidence>
<dbReference type="EMBL" id="BNAB01000004">
    <property type="protein sequence ID" value="GHE00422.1"/>
    <property type="molecule type" value="Genomic_DNA"/>
</dbReference>
<gene>
    <name evidence="6" type="ORF">GCM10008024_11860</name>
    <name evidence="7" type="ORF">SAMN05444006_105128</name>
</gene>
<dbReference type="GO" id="GO:0043565">
    <property type="term" value="F:sequence-specific DNA binding"/>
    <property type="evidence" value="ECO:0007669"/>
    <property type="project" value="TreeGrafter"/>
</dbReference>
<comment type="similarity">
    <text evidence="1">Belongs to the LysR transcriptional regulatory family.</text>
</comment>
<evidence type="ECO:0000256" key="4">
    <source>
        <dbReference type="ARBA" id="ARBA00023163"/>
    </source>
</evidence>
<dbReference type="Gene3D" id="3.40.190.290">
    <property type="match status" value="1"/>
</dbReference>
<dbReference type="InterPro" id="IPR036390">
    <property type="entry name" value="WH_DNA-bd_sf"/>
</dbReference>
<evidence type="ECO:0000256" key="3">
    <source>
        <dbReference type="ARBA" id="ARBA00023125"/>
    </source>
</evidence>
<dbReference type="GO" id="GO:0006351">
    <property type="term" value="P:DNA-templated transcription"/>
    <property type="evidence" value="ECO:0007669"/>
    <property type="project" value="TreeGrafter"/>
</dbReference>
<organism evidence="6 9">
    <name type="scientific">Allgaiera indica</name>
    <dbReference type="NCBI Taxonomy" id="765699"/>
    <lineage>
        <taxon>Bacteria</taxon>
        <taxon>Pseudomonadati</taxon>
        <taxon>Pseudomonadota</taxon>
        <taxon>Alphaproteobacteria</taxon>
        <taxon>Rhodobacterales</taxon>
        <taxon>Paracoccaceae</taxon>
        <taxon>Allgaiera</taxon>
    </lineage>
</organism>
<dbReference type="Proteomes" id="UP000634647">
    <property type="component" value="Unassembled WGS sequence"/>
</dbReference>
<dbReference type="Pfam" id="PF00126">
    <property type="entry name" value="HTH_1"/>
    <property type="match status" value="1"/>
</dbReference>
<reference evidence="6" key="1">
    <citation type="journal article" date="2014" name="Int. J. Syst. Evol. Microbiol.">
        <title>Complete genome sequence of Corynebacterium casei LMG S-19264T (=DSM 44701T), isolated from a smear-ripened cheese.</title>
        <authorList>
            <consortium name="US DOE Joint Genome Institute (JGI-PGF)"/>
            <person name="Walter F."/>
            <person name="Albersmeier A."/>
            <person name="Kalinowski J."/>
            <person name="Ruckert C."/>
        </authorList>
    </citation>
    <scope>NUCLEOTIDE SEQUENCE</scope>
    <source>
        <strain evidence="6">CGMCC 1.10859</strain>
    </source>
</reference>
<dbReference type="InterPro" id="IPR005119">
    <property type="entry name" value="LysR_subst-bd"/>
</dbReference>
<dbReference type="Pfam" id="PF03466">
    <property type="entry name" value="LysR_substrate"/>
    <property type="match status" value="1"/>
</dbReference>
<reference evidence="7 8" key="2">
    <citation type="submission" date="2016-10" db="EMBL/GenBank/DDBJ databases">
        <authorList>
            <person name="Varghese N."/>
            <person name="Submissions S."/>
        </authorList>
    </citation>
    <scope>NUCLEOTIDE SEQUENCE [LARGE SCALE GENOMIC DNA]</scope>
    <source>
        <strain evidence="7 8">DSM 24802</strain>
    </source>
</reference>
<dbReference type="Gene3D" id="1.10.10.10">
    <property type="entry name" value="Winged helix-like DNA-binding domain superfamily/Winged helix DNA-binding domain"/>
    <property type="match status" value="1"/>
</dbReference>
<dbReference type="SUPFAM" id="SSF46785">
    <property type="entry name" value="Winged helix' DNA-binding domain"/>
    <property type="match status" value="1"/>
</dbReference>
<name>A0AAN4UPR9_9RHOB</name>
<dbReference type="InterPro" id="IPR000847">
    <property type="entry name" value="LysR_HTH_N"/>
</dbReference>
<dbReference type="GO" id="GO:0003700">
    <property type="term" value="F:DNA-binding transcription factor activity"/>
    <property type="evidence" value="ECO:0007669"/>
    <property type="project" value="InterPro"/>
</dbReference>
<dbReference type="Proteomes" id="UP000199541">
    <property type="component" value="Unassembled WGS sequence"/>
</dbReference>
<keyword evidence="8" id="KW-1185">Reference proteome</keyword>
<evidence type="ECO:0000313" key="7">
    <source>
        <dbReference type="EMBL" id="SDW62174.1"/>
    </source>
</evidence>
<evidence type="ECO:0000259" key="5">
    <source>
        <dbReference type="PROSITE" id="PS50931"/>
    </source>
</evidence>
<proteinExistence type="inferred from homology"/>
<evidence type="ECO:0000313" key="6">
    <source>
        <dbReference type="EMBL" id="GHE00422.1"/>
    </source>
</evidence>
<dbReference type="InterPro" id="IPR036388">
    <property type="entry name" value="WH-like_DNA-bd_sf"/>
</dbReference>